<dbReference type="Gene3D" id="2.60.40.680">
    <property type="match status" value="3"/>
</dbReference>
<dbReference type="Gene3D" id="2.60.120.200">
    <property type="match status" value="1"/>
</dbReference>
<feature type="domain" description="Dockerin" evidence="2">
    <location>
        <begin position="1109"/>
        <end position="1171"/>
    </location>
</feature>
<organism evidence="3 4">
    <name type="scientific">Paenibacillus silvestris</name>
    <dbReference type="NCBI Taxonomy" id="2606219"/>
    <lineage>
        <taxon>Bacteria</taxon>
        <taxon>Bacillati</taxon>
        <taxon>Bacillota</taxon>
        <taxon>Bacilli</taxon>
        <taxon>Bacillales</taxon>
        <taxon>Paenibacillaceae</taxon>
        <taxon>Paenibacillus</taxon>
    </lineage>
</organism>
<dbReference type="SUPFAM" id="SSF53649">
    <property type="entry name" value="Alkaline phosphatase-like"/>
    <property type="match status" value="1"/>
</dbReference>
<dbReference type="Pfam" id="PF02368">
    <property type="entry name" value="Big_2"/>
    <property type="match status" value="1"/>
</dbReference>
<dbReference type="Gene3D" id="2.60.40.1080">
    <property type="match status" value="1"/>
</dbReference>
<dbReference type="InterPro" id="IPR008965">
    <property type="entry name" value="CBM2/CBM3_carb-bd_dom_sf"/>
</dbReference>
<dbReference type="InterPro" id="IPR013320">
    <property type="entry name" value="ConA-like_dom_sf"/>
</dbReference>
<feature type="chain" id="PRO_5026737821" evidence="1">
    <location>
        <begin position="37"/>
        <end position="1171"/>
    </location>
</feature>
<dbReference type="Pfam" id="PF01663">
    <property type="entry name" value="Phosphodiest"/>
    <property type="match status" value="1"/>
</dbReference>
<dbReference type="InterPro" id="IPR018247">
    <property type="entry name" value="EF_Hand_1_Ca_BS"/>
</dbReference>
<dbReference type="GO" id="GO:0004553">
    <property type="term" value="F:hydrolase activity, hydrolyzing O-glycosyl compounds"/>
    <property type="evidence" value="ECO:0007669"/>
    <property type="project" value="InterPro"/>
</dbReference>
<dbReference type="Pfam" id="PF00404">
    <property type="entry name" value="Dockerin_1"/>
    <property type="match status" value="1"/>
</dbReference>
<dbReference type="PROSITE" id="PS00018">
    <property type="entry name" value="EF_HAND_1"/>
    <property type="match status" value="2"/>
</dbReference>
<dbReference type="PANTHER" id="PTHR10151:SF120">
    <property type="entry name" value="BIS(5'-ADENOSYL)-TRIPHOSPHATASE"/>
    <property type="match status" value="1"/>
</dbReference>
<dbReference type="Gene3D" id="1.10.1330.10">
    <property type="entry name" value="Dockerin domain"/>
    <property type="match status" value="1"/>
</dbReference>
<dbReference type="Pfam" id="PF13385">
    <property type="entry name" value="Laminin_G_3"/>
    <property type="match status" value="1"/>
</dbReference>
<dbReference type="RefSeq" id="WP_161407373.1">
    <property type="nucleotide sequence ID" value="NZ_WTUZ01000016.1"/>
</dbReference>
<accession>A0A6L8V1Q8</accession>
<sequence>MKVTFKQVFMSTLTATLLATSSLLVTLPYLAETAYAAVVASDFALQLKFEDNTVDSSTNATNVTAAGNPTYVAGREGKAINLNSTSANRQYLNLGKPANLQLGTSTNFTLAFWVKSPGVASDPPVIANKNWASGSNVGYALSLQPNNSLKWNYNTQGGSRADAEIPNVADGKWHHIVVSHDRTTGRADFYKDGVPVAISVKTGTLFQSISSSMNIAGRTGTIDSGLSTMIGNDGTGNYEVSTFDMQVDDMQVIKRAVTAQEVGDMFNSVPPIEVNENFKGSLNLIGAEHAVQGSTFRVNLDLRTPTMSTAVDKSVIELAYDNNLFEFVSATNAIAADTSTPGIVKLTIPGGIVYGQSNPLEYNKSRISEVFFRTKAASGQGQIQVSKAEFYAGTTKLVNETFNSQPETVQIHPKATEDLNKDGVVTVGDLALAQGNSSELQSSIASNAQYVPYKRVVVIGMDGGGLSVMPNAPYWETPSSLKEQVGNRQIAPNLRSLIEKGAASYTAKTTLPSSSSPNWGAMLNGVDFSKHQINNTESGLYYYSETSPYPSVFKKVREALPNKKMVAFAQWKNILDGHIEPSVGVEVGTGNDEADAAAFAQYVASGKALDTSLMFIQFDDMDHAGHGIGFYTKQYYEQLTKTDLNVGTVVNSLRDKNLLDDTLIVMLPDHGGGTENANTTLGSATSHGQDSPLATTIFFAANGRTVATGTGKEKILQGGTTKDLAATVLKALGISGTIGDSQGINGMFVAQKDQNKADSPNLQLTKVVAPTTQQFKYYELSVSNTASPAKAMDIVVATNGLNVTAVESVQEGVKVLRSESANGRTRVVLSAENSITPDAALLKIQATQQEESAAASLETAVIANAQGQEALPNLKSAVREDTTVQIPVTGVQLDKSAATVKQGQTTELTATVLPVNASNKNVTWSSSDSTVASVDNQAGKGIVTGIKPGTVTITATSVDGSLQATSQVTVEAAVPSSAVTTLSSVPSVTPGSDFVVRLGLNNVTSQVYAEDFVVNYDANLVDFVSVKSVKDKVSLVESKNTSGSLRLLLASQGAGNAIIGDTPLLEITFRAKSISQSASAAISVASATLADGTGAETTAAVSSVGINIAVGTVGDINHDGKISIGDLAVVAAHYGKTSASADWQAVKSADMNNDGKIDIDDIAAMAMKILE</sequence>
<dbReference type="InterPro" id="IPR008964">
    <property type="entry name" value="Invasin/intimin_cell_adhesion"/>
</dbReference>
<dbReference type="InterPro" id="IPR002105">
    <property type="entry name" value="Dockerin_1_rpt"/>
</dbReference>
<dbReference type="Pfam" id="PF00963">
    <property type="entry name" value="Cohesin"/>
    <property type="match status" value="1"/>
</dbReference>
<dbReference type="CDD" id="cd08547">
    <property type="entry name" value="Type_II_cohesin"/>
    <property type="match status" value="1"/>
</dbReference>
<dbReference type="InterPro" id="IPR017850">
    <property type="entry name" value="Alkaline_phosphatase_core_sf"/>
</dbReference>
<dbReference type="Proteomes" id="UP000481087">
    <property type="component" value="Unassembled WGS sequence"/>
</dbReference>
<dbReference type="SUPFAM" id="SSF49899">
    <property type="entry name" value="Concanavalin A-like lectins/glucanases"/>
    <property type="match status" value="1"/>
</dbReference>
<evidence type="ECO:0000259" key="2">
    <source>
        <dbReference type="PROSITE" id="PS51766"/>
    </source>
</evidence>
<dbReference type="EMBL" id="WTUZ01000016">
    <property type="protein sequence ID" value="MZQ83199.1"/>
    <property type="molecule type" value="Genomic_DNA"/>
</dbReference>
<comment type="caution">
    <text evidence="3">The sequence shown here is derived from an EMBL/GenBank/DDBJ whole genome shotgun (WGS) entry which is preliminary data.</text>
</comment>
<keyword evidence="4" id="KW-1185">Reference proteome</keyword>
<dbReference type="InterPro" id="IPR002591">
    <property type="entry name" value="Phosphodiest/P_Trfase"/>
</dbReference>
<dbReference type="Gene3D" id="3.40.720.10">
    <property type="entry name" value="Alkaline Phosphatase, subunit A"/>
    <property type="match status" value="1"/>
</dbReference>
<protein>
    <submittedName>
        <fullName evidence="3">Sulfatase-like hydrolase/transferase</fullName>
    </submittedName>
</protein>
<dbReference type="InterPro" id="IPR036439">
    <property type="entry name" value="Dockerin_dom_sf"/>
</dbReference>
<dbReference type="PANTHER" id="PTHR10151">
    <property type="entry name" value="ECTONUCLEOTIDE PYROPHOSPHATASE/PHOSPHODIESTERASE"/>
    <property type="match status" value="1"/>
</dbReference>
<dbReference type="InterPro" id="IPR016134">
    <property type="entry name" value="Dockerin_dom"/>
</dbReference>
<dbReference type="PROSITE" id="PS51766">
    <property type="entry name" value="DOCKERIN"/>
    <property type="match status" value="1"/>
</dbReference>
<feature type="signal peptide" evidence="1">
    <location>
        <begin position="1"/>
        <end position="36"/>
    </location>
</feature>
<evidence type="ECO:0000256" key="1">
    <source>
        <dbReference type="SAM" id="SignalP"/>
    </source>
</evidence>
<evidence type="ECO:0000313" key="3">
    <source>
        <dbReference type="EMBL" id="MZQ83199.1"/>
    </source>
</evidence>
<dbReference type="AlphaFoldDB" id="A0A6L8V1Q8"/>
<dbReference type="GO" id="GO:0030246">
    <property type="term" value="F:carbohydrate binding"/>
    <property type="evidence" value="ECO:0007669"/>
    <property type="project" value="InterPro"/>
</dbReference>
<dbReference type="SMART" id="SM00635">
    <property type="entry name" value="BID_2"/>
    <property type="match status" value="1"/>
</dbReference>
<dbReference type="SUPFAM" id="SSF63446">
    <property type="entry name" value="Type I dockerin domain"/>
    <property type="match status" value="1"/>
</dbReference>
<keyword evidence="3" id="KW-0808">Transferase</keyword>
<dbReference type="InterPro" id="IPR002102">
    <property type="entry name" value="Cohesin_dom"/>
</dbReference>
<keyword evidence="3" id="KW-0378">Hydrolase</keyword>
<dbReference type="SUPFAM" id="SSF49384">
    <property type="entry name" value="Carbohydrate-binding domain"/>
    <property type="match status" value="2"/>
</dbReference>
<dbReference type="InterPro" id="IPR003343">
    <property type="entry name" value="Big_2"/>
</dbReference>
<dbReference type="GO" id="GO:0016740">
    <property type="term" value="F:transferase activity"/>
    <property type="evidence" value="ECO:0007669"/>
    <property type="project" value="UniProtKB-KW"/>
</dbReference>
<dbReference type="GO" id="GO:0000272">
    <property type="term" value="P:polysaccharide catabolic process"/>
    <property type="evidence" value="ECO:0007669"/>
    <property type="project" value="InterPro"/>
</dbReference>
<reference evidence="3 4" key="1">
    <citation type="submission" date="2019-12" db="EMBL/GenBank/DDBJ databases">
        <title>Paenibacillus sp. nov. sp. isolated from soil.</title>
        <authorList>
            <person name="Kim J."/>
            <person name="Jeong S.E."/>
            <person name="Jung H.S."/>
            <person name="Jeon C.O."/>
        </authorList>
    </citation>
    <scope>NUCLEOTIDE SEQUENCE [LARGE SCALE GENOMIC DNA]</scope>
    <source>
        <strain evidence="3 4">5J-6</strain>
    </source>
</reference>
<dbReference type="CDD" id="cd14254">
    <property type="entry name" value="Dockerin_II"/>
    <property type="match status" value="1"/>
</dbReference>
<evidence type="ECO:0000313" key="4">
    <source>
        <dbReference type="Proteomes" id="UP000481087"/>
    </source>
</evidence>
<gene>
    <name evidence="3" type="ORF">GQF01_13875</name>
</gene>
<keyword evidence="1" id="KW-0732">Signal</keyword>
<dbReference type="SUPFAM" id="SSF49373">
    <property type="entry name" value="Invasin/intimin cell-adhesion fragments"/>
    <property type="match status" value="1"/>
</dbReference>
<name>A0A6L8V1Q8_9BACL</name>
<dbReference type="CDD" id="cd00016">
    <property type="entry name" value="ALP_like"/>
    <property type="match status" value="1"/>
</dbReference>
<proteinExistence type="predicted"/>